<dbReference type="AlphaFoldDB" id="A0A8B6CX47"/>
<dbReference type="EMBL" id="UYJE01002540">
    <property type="protein sequence ID" value="VDI11721.1"/>
    <property type="molecule type" value="Genomic_DNA"/>
</dbReference>
<evidence type="ECO:0000256" key="3">
    <source>
        <dbReference type="SAM" id="SignalP"/>
    </source>
</evidence>
<feature type="region of interest" description="Disordered" evidence="1">
    <location>
        <begin position="107"/>
        <end position="132"/>
    </location>
</feature>
<feature type="transmembrane region" description="Helical" evidence="2">
    <location>
        <begin position="27"/>
        <end position="51"/>
    </location>
</feature>
<gene>
    <name evidence="4" type="ORF">MGAL_10B027199</name>
</gene>
<protein>
    <submittedName>
        <fullName evidence="4">Uncharacterized protein</fullName>
    </submittedName>
</protein>
<dbReference type="Proteomes" id="UP000596742">
    <property type="component" value="Unassembled WGS sequence"/>
</dbReference>
<organism evidence="4 5">
    <name type="scientific">Mytilus galloprovincialis</name>
    <name type="common">Mediterranean mussel</name>
    <dbReference type="NCBI Taxonomy" id="29158"/>
    <lineage>
        <taxon>Eukaryota</taxon>
        <taxon>Metazoa</taxon>
        <taxon>Spiralia</taxon>
        <taxon>Lophotrochozoa</taxon>
        <taxon>Mollusca</taxon>
        <taxon>Bivalvia</taxon>
        <taxon>Autobranchia</taxon>
        <taxon>Pteriomorphia</taxon>
        <taxon>Mytilida</taxon>
        <taxon>Mytiloidea</taxon>
        <taxon>Mytilidae</taxon>
        <taxon>Mytilinae</taxon>
        <taxon>Mytilus</taxon>
    </lineage>
</organism>
<dbReference type="OrthoDB" id="6086799at2759"/>
<evidence type="ECO:0000256" key="2">
    <source>
        <dbReference type="SAM" id="Phobius"/>
    </source>
</evidence>
<sequence length="184" mass="20945">MLLRSFISLVILAPVLGVTVYDGVDIFIILWGSVAGIATLTICVIIVYIYVKTNTDIIASIRRMISTEDKQETYETPEARRDSHIYNQDQQNEDNLSENHQYLEVRSSTTSDITNTRSTNDDNHSQITTRQTTGDIRSQLLYTGNILNRLTGETVEIHGEVDPNRSWDQNRETVYEVTDLDDSK</sequence>
<keyword evidence="5" id="KW-1185">Reference proteome</keyword>
<feature type="signal peptide" evidence="3">
    <location>
        <begin position="1"/>
        <end position="17"/>
    </location>
</feature>
<accession>A0A8B6CX47</accession>
<keyword evidence="2" id="KW-0812">Transmembrane</keyword>
<keyword evidence="2" id="KW-0472">Membrane</keyword>
<name>A0A8B6CX47_MYTGA</name>
<evidence type="ECO:0000256" key="1">
    <source>
        <dbReference type="SAM" id="MobiDB-lite"/>
    </source>
</evidence>
<evidence type="ECO:0000313" key="5">
    <source>
        <dbReference type="Proteomes" id="UP000596742"/>
    </source>
</evidence>
<feature type="chain" id="PRO_5032955500" evidence="3">
    <location>
        <begin position="18"/>
        <end position="184"/>
    </location>
</feature>
<feature type="compositionally biased region" description="Polar residues" evidence="1">
    <location>
        <begin position="107"/>
        <end position="118"/>
    </location>
</feature>
<keyword evidence="2" id="KW-1133">Transmembrane helix</keyword>
<evidence type="ECO:0000313" key="4">
    <source>
        <dbReference type="EMBL" id="VDI11721.1"/>
    </source>
</evidence>
<comment type="caution">
    <text evidence="4">The sequence shown here is derived from an EMBL/GenBank/DDBJ whole genome shotgun (WGS) entry which is preliminary data.</text>
</comment>
<feature type="region of interest" description="Disordered" evidence="1">
    <location>
        <begin position="70"/>
        <end position="93"/>
    </location>
</feature>
<reference evidence="4" key="1">
    <citation type="submission" date="2018-11" db="EMBL/GenBank/DDBJ databases">
        <authorList>
            <person name="Alioto T."/>
            <person name="Alioto T."/>
        </authorList>
    </citation>
    <scope>NUCLEOTIDE SEQUENCE</scope>
</reference>
<keyword evidence="3" id="KW-0732">Signal</keyword>
<feature type="compositionally biased region" description="Basic and acidic residues" evidence="1">
    <location>
        <begin position="70"/>
        <end position="84"/>
    </location>
</feature>
<proteinExistence type="predicted"/>